<reference evidence="2 3" key="1">
    <citation type="submission" date="2016-10" db="EMBL/GenBank/DDBJ databases">
        <authorList>
            <person name="Varghese N."/>
            <person name="Submissions S."/>
        </authorList>
    </citation>
    <scope>NUCLEOTIDE SEQUENCE [LARGE SCALE GENOMIC DNA]</scope>
    <source>
        <strain evidence="2 3">DSM 21822</strain>
    </source>
</reference>
<dbReference type="PROSITE" id="PS51375">
    <property type="entry name" value="PPR"/>
    <property type="match status" value="1"/>
</dbReference>
<dbReference type="InterPro" id="IPR051677">
    <property type="entry name" value="AfsR-DnrI-RedD_regulator"/>
</dbReference>
<dbReference type="NCBIfam" id="TIGR00756">
    <property type="entry name" value="PPR"/>
    <property type="match status" value="1"/>
</dbReference>
<accession>A0A1I3WBY4</accession>
<dbReference type="InterPro" id="IPR011990">
    <property type="entry name" value="TPR-like_helical_dom_sf"/>
</dbReference>
<name>A0A1I3WBY4_9HYPH</name>
<evidence type="ECO:0000313" key="2">
    <source>
        <dbReference type="EMBL" id="SFK05174.1"/>
    </source>
</evidence>
<sequence length="674" mass="74365">MAFLTDEERLHWLPPASGGREIVLASHNQNRFEMQDGRAFLLKLFGLPAANRPQAGFAFPAKGYQLIALALLSPSRRLTRQKAASLLWENTGENEAFANLRQLLVRIRRAWPPERPLLESEGPLLIAGPGAEDSDLAAFLKLQQSQAVADLMQAIEIFDGELLAGGSDANGEFQLWLLSERSKLKDRFFSTVATALLEITRYGRAKEADLRTIAERALATEPEREQTYRTLIEAYGRNGMFDEARRLYDNLTDLLKREFSAQPSAETAAVARRIFAAAHSHSEPVVSPERSSNSQPRVAFLPPELPRVGASSELIPALVREVANELSRYRTFRVIAPHSSFQIVKPGGAADLRQVDAQYAVSAMLIPGTSTLSCRLARADSGEIIWAGEFPADDQKLALAFRLLSHQTAASMAHAIERDRLDDNRRQHDGAAYLRYLEGQISLQNCDLPRLRRARSAFRDAAATDPDFSATRAKIAQTFHLEWLMLGGNDPDLLLKARAEAAAAVSLDPGAGAGHWMDGVVALYQRDFDGAAESFAIAETLTPHAPDFLVQYADALSLMGEADAGWERFERAIELNPLAPDHYWWAGASILINRREFRGAIEMCGQMKSDESAIRLLAACHALSGNISEAEAYGKRIIENYPGSTAHSLADIPPFKLQADRELFLEGLRMAGIK</sequence>
<dbReference type="InterPro" id="IPR002885">
    <property type="entry name" value="PPR_rpt"/>
</dbReference>
<organism evidence="2 3">
    <name type="scientific">Neomesorhizobium albiziae</name>
    <dbReference type="NCBI Taxonomy" id="335020"/>
    <lineage>
        <taxon>Bacteria</taxon>
        <taxon>Pseudomonadati</taxon>
        <taxon>Pseudomonadota</taxon>
        <taxon>Alphaproteobacteria</taxon>
        <taxon>Hyphomicrobiales</taxon>
        <taxon>Phyllobacteriaceae</taxon>
        <taxon>Neomesorhizobium</taxon>
    </lineage>
</organism>
<dbReference type="SMART" id="SM01043">
    <property type="entry name" value="BTAD"/>
    <property type="match status" value="1"/>
</dbReference>
<dbReference type="Pfam" id="PF03704">
    <property type="entry name" value="BTAD"/>
    <property type="match status" value="1"/>
</dbReference>
<dbReference type="OrthoDB" id="54411at2"/>
<protein>
    <submittedName>
        <fullName evidence="2">Pentatricopeptide repeat domain-containing protein (PPR motif)</fullName>
    </submittedName>
</protein>
<dbReference type="PANTHER" id="PTHR35807">
    <property type="entry name" value="TRANSCRIPTIONAL REGULATOR REDD-RELATED"/>
    <property type="match status" value="1"/>
</dbReference>
<dbReference type="Proteomes" id="UP000323300">
    <property type="component" value="Unassembled WGS sequence"/>
</dbReference>
<gene>
    <name evidence="2" type="ORF">SAMN04488498_102122</name>
</gene>
<keyword evidence="3" id="KW-1185">Reference proteome</keyword>
<evidence type="ECO:0000313" key="3">
    <source>
        <dbReference type="Proteomes" id="UP000323300"/>
    </source>
</evidence>
<feature type="domain" description="Bacterial transcriptional activator" evidence="1">
    <location>
        <begin position="134"/>
        <end position="275"/>
    </location>
</feature>
<dbReference type="Gene3D" id="1.25.40.10">
    <property type="entry name" value="Tetratricopeptide repeat domain"/>
    <property type="match status" value="2"/>
</dbReference>
<dbReference type="EMBL" id="FOSL01000002">
    <property type="protein sequence ID" value="SFK05174.1"/>
    <property type="molecule type" value="Genomic_DNA"/>
</dbReference>
<proteinExistence type="predicted"/>
<evidence type="ECO:0000259" key="1">
    <source>
        <dbReference type="SMART" id="SM01043"/>
    </source>
</evidence>
<dbReference type="SUPFAM" id="SSF48452">
    <property type="entry name" value="TPR-like"/>
    <property type="match status" value="2"/>
</dbReference>
<dbReference type="InterPro" id="IPR005158">
    <property type="entry name" value="BTAD"/>
</dbReference>
<dbReference type="AlphaFoldDB" id="A0A1I3WBY4"/>